<keyword evidence="8" id="KW-0460">Magnesium</keyword>
<keyword evidence="5" id="KW-0255">Endonuclease</keyword>
<dbReference type="OrthoDB" id="9805499at2"/>
<evidence type="ECO:0000256" key="11">
    <source>
        <dbReference type="ARBA" id="ARBA00023204"/>
    </source>
</evidence>
<proteinExistence type="inferred from homology"/>
<dbReference type="GO" id="GO:0006281">
    <property type="term" value="P:DNA repair"/>
    <property type="evidence" value="ECO:0007669"/>
    <property type="project" value="UniProtKB-KW"/>
</dbReference>
<evidence type="ECO:0000256" key="3">
    <source>
        <dbReference type="ARBA" id="ARBA00022722"/>
    </source>
</evidence>
<keyword evidence="3" id="KW-0540">Nuclease</keyword>
<dbReference type="Gene3D" id="3.30.420.10">
    <property type="entry name" value="Ribonuclease H-like superfamily/Ribonuclease H"/>
    <property type="match status" value="1"/>
</dbReference>
<evidence type="ECO:0000256" key="9">
    <source>
        <dbReference type="ARBA" id="ARBA00023125"/>
    </source>
</evidence>
<dbReference type="KEGG" id="eor:NARRFE1_01950"/>
<dbReference type="PANTHER" id="PTHR30194">
    <property type="entry name" value="CROSSOVER JUNCTION ENDODEOXYRIBONUCLEASE RUVC"/>
    <property type="match status" value="1"/>
</dbReference>
<dbReference type="PANTHER" id="PTHR30194:SF3">
    <property type="entry name" value="CROSSOVER JUNCTION ENDODEOXYRIBONUCLEASE RUVC"/>
    <property type="match status" value="1"/>
</dbReference>
<evidence type="ECO:0000313" key="13">
    <source>
        <dbReference type="EMBL" id="BBA85130.1"/>
    </source>
</evidence>
<dbReference type="InterPro" id="IPR036397">
    <property type="entry name" value="RNaseH_sf"/>
</dbReference>
<dbReference type="NCBIfam" id="TIGR00228">
    <property type="entry name" value="ruvC"/>
    <property type="match status" value="1"/>
</dbReference>
<dbReference type="GO" id="GO:0006310">
    <property type="term" value="P:DNA recombination"/>
    <property type="evidence" value="ECO:0007669"/>
    <property type="project" value="UniProtKB-UniRule"/>
</dbReference>
<dbReference type="InterPro" id="IPR002176">
    <property type="entry name" value="X-over_junc_endoDNase_RuvC"/>
</dbReference>
<evidence type="ECO:0000256" key="8">
    <source>
        <dbReference type="ARBA" id="ARBA00022842"/>
    </source>
</evidence>
<dbReference type="AlphaFoldDB" id="A0A2Z5T438"/>
<keyword evidence="2" id="KW-0963">Cytoplasm</keyword>
<keyword evidence="10" id="KW-0233">DNA recombination</keyword>
<dbReference type="EC" id="3.1.21.10" evidence="12"/>
<dbReference type="Pfam" id="PF02075">
    <property type="entry name" value="RuvC"/>
    <property type="match status" value="1"/>
</dbReference>
<evidence type="ECO:0000256" key="5">
    <source>
        <dbReference type="ARBA" id="ARBA00022759"/>
    </source>
</evidence>
<dbReference type="RefSeq" id="WP_148708477.1">
    <property type="nucleotide sequence ID" value="NZ_AP018161.1"/>
</dbReference>
<comment type="similarity">
    <text evidence="1">Belongs to the RuvC family.</text>
</comment>
<dbReference type="GO" id="GO:0008821">
    <property type="term" value="F:crossover junction DNA endonuclease activity"/>
    <property type="evidence" value="ECO:0007669"/>
    <property type="project" value="UniProtKB-UniRule"/>
</dbReference>
<keyword evidence="4" id="KW-0479">Metal-binding</keyword>
<dbReference type="GO" id="GO:0046872">
    <property type="term" value="F:metal ion binding"/>
    <property type="evidence" value="ECO:0007669"/>
    <property type="project" value="UniProtKB-KW"/>
</dbReference>
<evidence type="ECO:0000256" key="1">
    <source>
        <dbReference type="ARBA" id="ARBA00009518"/>
    </source>
</evidence>
<evidence type="ECO:0000256" key="10">
    <source>
        <dbReference type="ARBA" id="ARBA00023172"/>
    </source>
</evidence>
<name>A0A2Z5T438_9GAMM</name>
<reference evidence="13 14" key="1">
    <citation type="journal article" date="2017" name="Proc. Natl. Acad. Sci. U.S.A.">
        <title>Small genome symbiont underlies cuticle hardness in beetles.</title>
        <authorList>
            <person name="Anbutsu H."/>
            <person name="Moriyama M."/>
            <person name="Nikoh N."/>
            <person name="Hosokawa T."/>
            <person name="Futahashi R."/>
            <person name="Tanahashi M."/>
            <person name="Meng X.Y."/>
            <person name="Kuriwada T."/>
            <person name="Mori N."/>
            <person name="Oshima K."/>
            <person name="Hattori M."/>
            <person name="Fujie M."/>
            <person name="Satoh N."/>
            <person name="Maeda T."/>
            <person name="Shigenobu S."/>
            <person name="Koga R."/>
            <person name="Fukatsu T."/>
        </authorList>
    </citation>
    <scope>NUCLEOTIDE SEQUENCE [LARGE SCALE GENOMIC DNA]</scope>
    <source>
        <strain evidence="13">NARRFE1</strain>
    </source>
</reference>
<protein>
    <recommendedName>
        <fullName evidence="12">Crossover junction endodeoxyribonuclease RuvC</fullName>
        <ecNumber evidence="12">3.1.21.10</ecNumber>
    </recommendedName>
</protein>
<keyword evidence="6" id="KW-0227">DNA damage</keyword>
<dbReference type="Proteomes" id="UP000289537">
    <property type="component" value="Chromosome"/>
</dbReference>
<evidence type="ECO:0000256" key="4">
    <source>
        <dbReference type="ARBA" id="ARBA00022723"/>
    </source>
</evidence>
<accession>A0A2Z5T438</accession>
<keyword evidence="7" id="KW-0378">Hydrolase</keyword>
<evidence type="ECO:0000313" key="14">
    <source>
        <dbReference type="Proteomes" id="UP000289537"/>
    </source>
</evidence>
<dbReference type="InterPro" id="IPR012337">
    <property type="entry name" value="RNaseH-like_sf"/>
</dbReference>
<dbReference type="CDD" id="cd16962">
    <property type="entry name" value="RuvC"/>
    <property type="match status" value="1"/>
</dbReference>
<dbReference type="SUPFAM" id="SSF53098">
    <property type="entry name" value="Ribonuclease H-like"/>
    <property type="match status" value="1"/>
</dbReference>
<keyword evidence="9" id="KW-0238">DNA-binding</keyword>
<organism evidence="13 14">
    <name type="scientific">endosymbiont of Rhynchophorus ferrugineus</name>
    <dbReference type="NCBI Taxonomy" id="1972133"/>
    <lineage>
        <taxon>Bacteria</taxon>
        <taxon>Pseudomonadati</taxon>
        <taxon>Pseudomonadota</taxon>
        <taxon>Gammaproteobacteria</taxon>
        <taxon>Candidatus Nardonella</taxon>
    </lineage>
</organism>
<dbReference type="PRINTS" id="PR00696">
    <property type="entry name" value="RSOLVASERUVC"/>
</dbReference>
<evidence type="ECO:0000256" key="6">
    <source>
        <dbReference type="ARBA" id="ARBA00022763"/>
    </source>
</evidence>
<keyword evidence="14" id="KW-1185">Reference proteome</keyword>
<dbReference type="GO" id="GO:0003677">
    <property type="term" value="F:DNA binding"/>
    <property type="evidence" value="ECO:0007669"/>
    <property type="project" value="UniProtKB-KW"/>
</dbReference>
<sequence length="160" mass="18589">MNIILSIDPGYLKTGFSIIKENSNKIFYLKYGIINSKEFVNKFEKMKFIYNEINKIILKFKPKVSIIESIFLGKNFDSIIKLDLARSSIILSLINKNIPIYEYNSKKVKKIITNFGNCNKNLINKKIINIFNIKNRLSYDESDAIAIGLAYLVDKFNFKI</sequence>
<evidence type="ECO:0000256" key="2">
    <source>
        <dbReference type="ARBA" id="ARBA00022490"/>
    </source>
</evidence>
<gene>
    <name evidence="13" type="primary">ruvC</name>
    <name evidence="13" type="ORF">NARRFE1_01950</name>
</gene>
<evidence type="ECO:0000256" key="12">
    <source>
        <dbReference type="NCBIfam" id="TIGR00228"/>
    </source>
</evidence>
<keyword evidence="11" id="KW-0234">DNA repair</keyword>
<evidence type="ECO:0000256" key="7">
    <source>
        <dbReference type="ARBA" id="ARBA00022801"/>
    </source>
</evidence>
<dbReference type="EMBL" id="AP018161">
    <property type="protein sequence ID" value="BBA85130.1"/>
    <property type="molecule type" value="Genomic_DNA"/>
</dbReference>